<evidence type="ECO:0000313" key="5">
    <source>
        <dbReference type="EMBL" id="RST83495.1"/>
    </source>
</evidence>
<dbReference type="AlphaFoldDB" id="A0A3R9YAU4"/>
<sequence length="678" mass="69649">MYFMKKCRTGENKYNNNIEKNHAAGFSPRDVRGNIFAQYNMNLLSTVAVALVPIAMLAAPEARAQELPSFAVIAGSTITNTGPTTITGNIGLSPGLSITGANDITLTGQTFIADDVAVRMQADLTTLYNFLASRPATSDLTGQDLGGLTLTPGVYSFSSSAGLTGNVPLTLDGGGNPNAVFIFNIESTLITGSATSIVLQNGAQGGNVFFRVGSSATLGTTTDFQGQIVAYESITLNSAATIDCGAAFARVSAVTLNNNTIGICTIDSLAFEDVFGDDDTPLTDNAASVARALDDYVTGGGVLPSGFAILALTLTPDELAAALSQLSGEAATGVAPTGMQSMDSFLNLALSGGRGRTTPGSAASPSDRGPAEPGTVSTLGYGPIGSAAKDGPFASRHEGLPPRNWSAWGGAYGSRGEIDGDASIGSHDRTSTDYGVAFGVDYQLDPSSRVGFALGAGGASFDLGDDVGSGSSDTYHVAVHGRSDLDAAYVLGAIAYGYNDASTERTVTIAGTDRFAASFGAHNVAGHLEGGYRIGWITPYAAVRGQVFMTPSYSERTIEGVSTFALDYEKRTATALRTELGVGAEWSVPFDGGSLDLRMRAAWAHDHGDDNDVDAAFQAIAGSGFTVSGATPDRDSILLSAGAGFGFDSGMFVSGSADGKLAMDAQIYSGNVKLGYAW</sequence>
<dbReference type="InterPro" id="IPR005546">
    <property type="entry name" value="Autotransporte_beta"/>
</dbReference>
<feature type="region of interest" description="Disordered" evidence="3">
    <location>
        <begin position="353"/>
        <end position="382"/>
    </location>
</feature>
<dbReference type="SMART" id="SM00869">
    <property type="entry name" value="Autotransporter"/>
    <property type="match status" value="1"/>
</dbReference>
<gene>
    <name evidence="5" type="ORF">EJC49_22285</name>
</gene>
<evidence type="ECO:0000313" key="6">
    <source>
        <dbReference type="Proteomes" id="UP000278398"/>
    </source>
</evidence>
<dbReference type="OrthoDB" id="7195851at2"/>
<keyword evidence="2" id="KW-0732">Signal</keyword>
<evidence type="ECO:0000256" key="3">
    <source>
        <dbReference type="SAM" id="MobiDB-lite"/>
    </source>
</evidence>
<evidence type="ECO:0000256" key="1">
    <source>
        <dbReference type="ARBA" id="ARBA00005445"/>
    </source>
</evidence>
<reference evidence="5 6" key="1">
    <citation type="submission" date="2018-12" db="EMBL/GenBank/DDBJ databases">
        <title>Mesorhizobium carbonis sp. nov., isolated from coal mine water.</title>
        <authorList>
            <person name="Xin W."/>
            <person name="Xu Z."/>
            <person name="Xiang F."/>
            <person name="Zhang J."/>
            <person name="Xi L."/>
            <person name="Liu J."/>
        </authorList>
    </citation>
    <scope>NUCLEOTIDE SEQUENCE [LARGE SCALE GENOMIC DNA]</scope>
    <source>
        <strain evidence="5 6">B2.3</strain>
    </source>
</reference>
<name>A0A3R9YAU4_9HYPH</name>
<comment type="similarity">
    <text evidence="1">Belongs to the ice-binding protein family.</text>
</comment>
<dbReference type="EMBL" id="RWKW01000102">
    <property type="protein sequence ID" value="RST83495.1"/>
    <property type="molecule type" value="Genomic_DNA"/>
</dbReference>
<protein>
    <submittedName>
        <fullName evidence="5">DUF3494 domain-containing protein</fullName>
    </submittedName>
</protein>
<accession>A0A3R9YAU4</accession>
<dbReference type="Gene3D" id="2.40.128.130">
    <property type="entry name" value="Autotransporter beta-domain"/>
    <property type="match status" value="1"/>
</dbReference>
<comment type="caution">
    <text evidence="5">The sequence shown here is derived from an EMBL/GenBank/DDBJ whole genome shotgun (WGS) entry which is preliminary data.</text>
</comment>
<dbReference type="Pfam" id="PF11999">
    <property type="entry name" value="Ice_binding"/>
    <property type="match status" value="1"/>
</dbReference>
<dbReference type="Proteomes" id="UP000278398">
    <property type="component" value="Unassembled WGS sequence"/>
</dbReference>
<dbReference type="RefSeq" id="WP_126702137.1">
    <property type="nucleotide sequence ID" value="NZ_RWKW01000102.1"/>
</dbReference>
<evidence type="ECO:0000256" key="2">
    <source>
        <dbReference type="ARBA" id="ARBA00022729"/>
    </source>
</evidence>
<dbReference type="SUPFAM" id="SSF103515">
    <property type="entry name" value="Autotransporter"/>
    <property type="match status" value="1"/>
</dbReference>
<dbReference type="InterPro" id="IPR021884">
    <property type="entry name" value="Ice-bd_prot"/>
</dbReference>
<dbReference type="InterPro" id="IPR036709">
    <property type="entry name" value="Autotransporte_beta_dom_sf"/>
</dbReference>
<dbReference type="PROSITE" id="PS51208">
    <property type="entry name" value="AUTOTRANSPORTER"/>
    <property type="match status" value="1"/>
</dbReference>
<evidence type="ECO:0000259" key="4">
    <source>
        <dbReference type="PROSITE" id="PS51208"/>
    </source>
</evidence>
<dbReference type="Pfam" id="PF03797">
    <property type="entry name" value="Autotransporter"/>
    <property type="match status" value="1"/>
</dbReference>
<keyword evidence="6" id="KW-1185">Reference proteome</keyword>
<proteinExistence type="inferred from homology"/>
<feature type="domain" description="Autotransporter" evidence="4">
    <location>
        <begin position="400"/>
        <end position="678"/>
    </location>
</feature>
<organism evidence="5 6">
    <name type="scientific">Aquibium carbonis</name>
    <dbReference type="NCBI Taxonomy" id="2495581"/>
    <lineage>
        <taxon>Bacteria</taxon>
        <taxon>Pseudomonadati</taxon>
        <taxon>Pseudomonadota</taxon>
        <taxon>Alphaproteobacteria</taxon>
        <taxon>Hyphomicrobiales</taxon>
        <taxon>Phyllobacteriaceae</taxon>
        <taxon>Aquibium</taxon>
    </lineage>
</organism>